<dbReference type="GO" id="GO:0006351">
    <property type="term" value="P:DNA-templated transcription"/>
    <property type="evidence" value="ECO:0007669"/>
    <property type="project" value="TreeGrafter"/>
</dbReference>
<dbReference type="PROSITE" id="PS50931">
    <property type="entry name" value="HTH_LYSR"/>
    <property type="match status" value="1"/>
</dbReference>
<gene>
    <name evidence="6" type="ORF">ATO3_15815</name>
</gene>
<dbReference type="Proteomes" id="UP000215377">
    <property type="component" value="Unassembled WGS sequence"/>
</dbReference>
<accession>A0A225NJX6</accession>
<dbReference type="FunFam" id="1.10.10.10:FF:000001">
    <property type="entry name" value="LysR family transcriptional regulator"/>
    <property type="match status" value="1"/>
</dbReference>
<dbReference type="GO" id="GO:0043565">
    <property type="term" value="F:sequence-specific DNA binding"/>
    <property type="evidence" value="ECO:0007669"/>
    <property type="project" value="TreeGrafter"/>
</dbReference>
<evidence type="ECO:0000256" key="4">
    <source>
        <dbReference type="ARBA" id="ARBA00023163"/>
    </source>
</evidence>
<dbReference type="RefSeq" id="WP_088650856.1">
    <property type="nucleotide sequence ID" value="NZ_AQQR01000006.1"/>
</dbReference>
<comment type="caution">
    <text evidence="6">The sequence shown here is derived from an EMBL/GenBank/DDBJ whole genome shotgun (WGS) entry which is preliminary data.</text>
</comment>
<keyword evidence="3" id="KW-0238">DNA-binding</keyword>
<dbReference type="OrthoDB" id="9798121at2"/>
<organism evidence="6 7">
    <name type="scientific">Marinibacterium profundimaris</name>
    <dbReference type="NCBI Taxonomy" id="1679460"/>
    <lineage>
        <taxon>Bacteria</taxon>
        <taxon>Pseudomonadati</taxon>
        <taxon>Pseudomonadota</taxon>
        <taxon>Alphaproteobacteria</taxon>
        <taxon>Rhodobacterales</taxon>
        <taxon>Paracoccaceae</taxon>
        <taxon>Marinibacterium</taxon>
    </lineage>
</organism>
<keyword evidence="2" id="KW-0805">Transcription regulation</keyword>
<dbReference type="GO" id="GO:0003700">
    <property type="term" value="F:DNA-binding transcription factor activity"/>
    <property type="evidence" value="ECO:0007669"/>
    <property type="project" value="InterPro"/>
</dbReference>
<evidence type="ECO:0000313" key="6">
    <source>
        <dbReference type="EMBL" id="OWU72541.1"/>
    </source>
</evidence>
<dbReference type="PANTHER" id="PTHR30537:SF3">
    <property type="entry name" value="TRANSCRIPTIONAL REGULATORY PROTEIN"/>
    <property type="match status" value="1"/>
</dbReference>
<dbReference type="SUPFAM" id="SSF53850">
    <property type="entry name" value="Periplasmic binding protein-like II"/>
    <property type="match status" value="1"/>
</dbReference>
<dbReference type="InterPro" id="IPR036388">
    <property type="entry name" value="WH-like_DNA-bd_sf"/>
</dbReference>
<keyword evidence="7" id="KW-1185">Reference proteome</keyword>
<dbReference type="Pfam" id="PF03466">
    <property type="entry name" value="LysR_substrate"/>
    <property type="match status" value="1"/>
</dbReference>
<dbReference type="PRINTS" id="PR00039">
    <property type="entry name" value="HTHLYSR"/>
</dbReference>
<dbReference type="InterPro" id="IPR036390">
    <property type="entry name" value="WH_DNA-bd_sf"/>
</dbReference>
<dbReference type="PANTHER" id="PTHR30537">
    <property type="entry name" value="HTH-TYPE TRANSCRIPTIONAL REGULATOR"/>
    <property type="match status" value="1"/>
</dbReference>
<dbReference type="Gene3D" id="1.10.10.10">
    <property type="entry name" value="Winged helix-like DNA-binding domain superfamily/Winged helix DNA-binding domain"/>
    <property type="match status" value="1"/>
</dbReference>
<comment type="similarity">
    <text evidence="1">Belongs to the LysR transcriptional regulatory family.</text>
</comment>
<evidence type="ECO:0000256" key="3">
    <source>
        <dbReference type="ARBA" id="ARBA00023125"/>
    </source>
</evidence>
<protein>
    <submittedName>
        <fullName evidence="6">LysR family transcriptional regulator</fullName>
    </submittedName>
</protein>
<dbReference type="Gene3D" id="3.40.190.290">
    <property type="match status" value="1"/>
</dbReference>
<dbReference type="InterPro" id="IPR058163">
    <property type="entry name" value="LysR-type_TF_proteobact-type"/>
</dbReference>
<proteinExistence type="inferred from homology"/>
<sequence>MNWQNICFDWNQVRAFLVTAEEGSLSAAARAMGATQPTLGRQVAALEDSLGVTLFERTGRSMVLTRSGRILLDHVRAMGDAAAQLSLAASGQAQSVEGPVSITASDAMSAWQLPPVIDRLRDLAPGITVDLVPGNDIRDLRRREADIALRHARPEQPDLIARRLRDTQAHLWAARRYLARAGGHPATLQDLARMAFVGFDATDRLTDELRRRGLPVTRDQVRCNSANGALSWQLVRQGLGIGVMTREVGDLTPEVEMILPDAFPPIPVETWLTTHRELHTSRPIRMVFDLLAETFG</sequence>
<dbReference type="EMBL" id="AQQR01000006">
    <property type="protein sequence ID" value="OWU72541.1"/>
    <property type="molecule type" value="Genomic_DNA"/>
</dbReference>
<evidence type="ECO:0000259" key="5">
    <source>
        <dbReference type="PROSITE" id="PS50931"/>
    </source>
</evidence>
<keyword evidence="4" id="KW-0804">Transcription</keyword>
<name>A0A225NJX6_9RHOB</name>
<evidence type="ECO:0000256" key="1">
    <source>
        <dbReference type="ARBA" id="ARBA00009437"/>
    </source>
</evidence>
<feature type="domain" description="HTH lysR-type" evidence="5">
    <location>
        <begin position="8"/>
        <end position="65"/>
    </location>
</feature>
<reference evidence="6 7" key="1">
    <citation type="submission" date="2013-04" db="EMBL/GenBank/DDBJ databases">
        <title>Oceanicola sp. 22II1-22F33 Genome Sequencing.</title>
        <authorList>
            <person name="Lai Q."/>
            <person name="Li G."/>
            <person name="Shao Z."/>
        </authorList>
    </citation>
    <scope>NUCLEOTIDE SEQUENCE [LARGE SCALE GENOMIC DNA]</scope>
    <source>
        <strain evidence="6 7">22II1-22F33</strain>
    </source>
</reference>
<dbReference type="SUPFAM" id="SSF46785">
    <property type="entry name" value="Winged helix' DNA-binding domain"/>
    <property type="match status" value="1"/>
</dbReference>
<evidence type="ECO:0000313" key="7">
    <source>
        <dbReference type="Proteomes" id="UP000215377"/>
    </source>
</evidence>
<evidence type="ECO:0000256" key="2">
    <source>
        <dbReference type="ARBA" id="ARBA00023015"/>
    </source>
</evidence>
<dbReference type="InterPro" id="IPR000847">
    <property type="entry name" value="LysR_HTH_N"/>
</dbReference>
<dbReference type="Pfam" id="PF00126">
    <property type="entry name" value="HTH_1"/>
    <property type="match status" value="1"/>
</dbReference>
<dbReference type="AlphaFoldDB" id="A0A225NJX6"/>
<dbReference type="InterPro" id="IPR005119">
    <property type="entry name" value="LysR_subst-bd"/>
</dbReference>